<proteinExistence type="predicted"/>
<feature type="domain" description="DUF3669" evidence="1">
    <location>
        <begin position="230"/>
        <end position="293"/>
    </location>
</feature>
<dbReference type="Proteomes" id="UP000293195">
    <property type="component" value="Unassembled WGS sequence"/>
</dbReference>
<keyword evidence="3" id="KW-1185">Reference proteome</keyword>
<sequence>MFDGHNPYRCIGKGFCGSVWIAEEDSTSIVKREDGGPGRSITNDYNMHLKISQSIEQHPISMPLAIPQCYQLIQSSDLSWWDLCLNRFPTGYEECRALISERIPKVPRSVSDKIVDLSLPGNPPIAAFVKGNKDDGDCLIRPYLGRRRGNRLKSTSRFQRFSLRNVPLHVNQMEDLCLDILAYAMTMADALALMYWGAGVDLDDVEFVLAPPRSMSSPTFLSEYLGEHVMWIMDFDRVKHMSMDGDGLEQACAAFFRNDPYYPRPGGTEAADDELWEAFKARFLETSLRILGEGSSHLDLPQTLMGMIEQEGYRRRARKKELNMRDGLSLHISPMKDIY</sequence>
<comment type="caution">
    <text evidence="2">The sequence shown here is derived from an EMBL/GenBank/DDBJ whole genome shotgun (WGS) entry which is preliminary data.</text>
</comment>
<accession>A0ABY0G7G9</accession>
<dbReference type="PANTHER" id="PTHR40780">
    <property type="entry name" value="DUF3669 DOMAIN-CONTAINING PROTEIN"/>
    <property type="match status" value="1"/>
</dbReference>
<gene>
    <name evidence="2" type="ORF">AA0119_g6656</name>
</gene>
<protein>
    <recommendedName>
        <fullName evidence="1">DUF3669 domain-containing protein</fullName>
    </recommendedName>
</protein>
<dbReference type="InterPro" id="IPR022137">
    <property type="entry name" value="Znf_prot_DUF3669"/>
</dbReference>
<dbReference type="Pfam" id="PF12417">
    <property type="entry name" value="DUF3669"/>
    <property type="match status" value="1"/>
</dbReference>
<name>A0ABY0G7G9_9PLEO</name>
<organism evidence="2 3">
    <name type="scientific">Alternaria tenuissima</name>
    <dbReference type="NCBI Taxonomy" id="119927"/>
    <lineage>
        <taxon>Eukaryota</taxon>
        <taxon>Fungi</taxon>
        <taxon>Dikarya</taxon>
        <taxon>Ascomycota</taxon>
        <taxon>Pezizomycotina</taxon>
        <taxon>Dothideomycetes</taxon>
        <taxon>Pleosporomycetidae</taxon>
        <taxon>Pleosporales</taxon>
        <taxon>Pleosporineae</taxon>
        <taxon>Pleosporaceae</taxon>
        <taxon>Alternaria</taxon>
        <taxon>Alternaria sect. Alternaria</taxon>
        <taxon>Alternaria alternata complex</taxon>
    </lineage>
</organism>
<dbReference type="PANTHER" id="PTHR40780:SF3">
    <property type="entry name" value="DUF3669 DOMAIN-CONTAINING PROTEIN"/>
    <property type="match status" value="1"/>
</dbReference>
<evidence type="ECO:0000313" key="2">
    <source>
        <dbReference type="EMBL" id="RYN98870.1"/>
    </source>
</evidence>
<evidence type="ECO:0000259" key="1">
    <source>
        <dbReference type="Pfam" id="PF12417"/>
    </source>
</evidence>
<dbReference type="EMBL" id="PDXF01000023">
    <property type="protein sequence ID" value="RYN98870.1"/>
    <property type="molecule type" value="Genomic_DNA"/>
</dbReference>
<evidence type="ECO:0000313" key="3">
    <source>
        <dbReference type="Proteomes" id="UP000293195"/>
    </source>
</evidence>
<reference evidence="3" key="1">
    <citation type="journal article" date="2019" name="bioRxiv">
        <title>Genomics, evolutionary history and diagnostics of the Alternaria alternata species group including apple and Asian pear pathotypes.</title>
        <authorList>
            <person name="Armitage A.D."/>
            <person name="Cockerton H.M."/>
            <person name="Sreenivasaprasad S."/>
            <person name="Woodhall J.W."/>
            <person name="Lane C.R."/>
            <person name="Harrison R.J."/>
            <person name="Clarkson J.P."/>
        </authorList>
    </citation>
    <scope>NUCLEOTIDE SEQUENCE [LARGE SCALE GENOMIC DNA]</scope>
    <source>
        <strain evidence="3">FERA 635</strain>
    </source>
</reference>